<reference evidence="3 4" key="1">
    <citation type="journal article" date="2016" name="Environ. Microbiol.">
        <title>Genomic resolution of a cold subsurface aquifer community provides metabolic insights for novel microbes adapted to high CO concentrations.</title>
        <authorList>
            <person name="Probst A.J."/>
            <person name="Castelle C.J."/>
            <person name="Singh A."/>
            <person name="Brown C.T."/>
            <person name="Anantharaman K."/>
            <person name="Sharon I."/>
            <person name="Hug L.A."/>
            <person name="Burstein D."/>
            <person name="Emerson J.B."/>
            <person name="Thomas B.C."/>
            <person name="Banfield J.F."/>
        </authorList>
    </citation>
    <scope>NUCLEOTIDE SEQUENCE [LARGE SCALE GENOMIC DNA]</scope>
    <source>
        <strain evidence="3">CG2_30_39_24</strain>
    </source>
</reference>
<dbReference type="AlphaFoldDB" id="A0A1J5F8T7"/>
<feature type="transmembrane region" description="Helical" evidence="1">
    <location>
        <begin position="81"/>
        <end position="107"/>
    </location>
</feature>
<feature type="transmembrane region" description="Helical" evidence="1">
    <location>
        <begin position="119"/>
        <end position="138"/>
    </location>
</feature>
<dbReference type="CDD" id="cd07385">
    <property type="entry name" value="MPP_YkuE_C"/>
    <property type="match status" value="1"/>
</dbReference>
<gene>
    <name evidence="3" type="ORF">AUK13_00690</name>
</gene>
<proteinExistence type="predicted"/>
<organism evidence="3 4">
    <name type="scientific">Candidatus Kuenenbacteria bacterium CG2_30_39_24</name>
    <dbReference type="NCBI Taxonomy" id="1805236"/>
    <lineage>
        <taxon>Bacteria</taxon>
        <taxon>Candidatus Kueneniibacteriota</taxon>
    </lineage>
</organism>
<dbReference type="InterPro" id="IPR029052">
    <property type="entry name" value="Metallo-depent_PP-like"/>
</dbReference>
<protein>
    <recommendedName>
        <fullName evidence="2">Calcineurin-like phosphoesterase domain-containing protein</fullName>
    </recommendedName>
</protein>
<feature type="transmembrane region" description="Helical" evidence="1">
    <location>
        <begin position="6"/>
        <end position="35"/>
    </location>
</feature>
<comment type="caution">
    <text evidence="3">The sequence shown here is derived from an EMBL/GenBank/DDBJ whole genome shotgun (WGS) entry which is preliminary data.</text>
</comment>
<dbReference type="STRING" id="1805236.AUK13_00690"/>
<keyword evidence="1" id="KW-1133">Transmembrane helix</keyword>
<evidence type="ECO:0000259" key="2">
    <source>
        <dbReference type="Pfam" id="PF00149"/>
    </source>
</evidence>
<dbReference type="Pfam" id="PF00149">
    <property type="entry name" value="Metallophos"/>
    <property type="match status" value="1"/>
</dbReference>
<evidence type="ECO:0000313" key="4">
    <source>
        <dbReference type="Proteomes" id="UP000183922"/>
    </source>
</evidence>
<dbReference type="GO" id="GO:0016787">
    <property type="term" value="F:hydrolase activity"/>
    <property type="evidence" value="ECO:0007669"/>
    <property type="project" value="InterPro"/>
</dbReference>
<dbReference type="EMBL" id="MNYR01000011">
    <property type="protein sequence ID" value="OIP56604.1"/>
    <property type="molecule type" value="Genomic_DNA"/>
</dbReference>
<keyword evidence="1" id="KW-0472">Membrane</keyword>
<dbReference type="InterPro" id="IPR051158">
    <property type="entry name" value="Metallophosphoesterase_sf"/>
</dbReference>
<name>A0A1J5F8T7_9BACT</name>
<sequence length="380" mass="43134">MNYLKFFYFMINIRIIVFLIFFLLVIFSAHYFIYFSVVRFFSITSPFCKNILLALVFLLPLAFILSSFLTRWQEFFLIRVFYFLSGYWLGLVAYLLMAVSAVWLMVLISKVFGFNINTVVLTASFFILALIISFYGIYNALNPRIKNISVIIPGLADNWQGKKIVQISDAHLGSILSTGFMRAVIEKVNSIEPKMVLITGDFFDSADGNIDTLAKLLNDIKAEAGVFFVTGNHETYLGAEKVLAALEKTKVRVLRDEIIEIDGLKLIGVGYPERDESKDVAVWLESVKEQFYGRPNILLYHSPANAEEIRKKGINLQLSGHTHKGQIFPFGYIAKIVYRGYDYGLHQTGDYSIYISSGVGVWGPTMRTEGRSEIVVITLE</sequence>
<feature type="domain" description="Calcineurin-like phosphoesterase" evidence="2">
    <location>
        <begin position="163"/>
        <end position="324"/>
    </location>
</feature>
<dbReference type="PANTHER" id="PTHR31302:SF0">
    <property type="entry name" value="TRANSMEMBRANE PROTEIN WITH METALLOPHOSPHOESTERASE DOMAIN"/>
    <property type="match status" value="1"/>
</dbReference>
<keyword evidence="1" id="KW-0812">Transmembrane</keyword>
<dbReference type="Proteomes" id="UP000183922">
    <property type="component" value="Unassembled WGS sequence"/>
</dbReference>
<feature type="transmembrane region" description="Helical" evidence="1">
    <location>
        <begin position="47"/>
        <end position="69"/>
    </location>
</feature>
<dbReference type="PANTHER" id="PTHR31302">
    <property type="entry name" value="TRANSMEMBRANE PROTEIN WITH METALLOPHOSPHOESTERASE DOMAIN-RELATED"/>
    <property type="match status" value="1"/>
</dbReference>
<dbReference type="InterPro" id="IPR004843">
    <property type="entry name" value="Calcineurin-like_PHP"/>
</dbReference>
<dbReference type="SUPFAM" id="SSF56300">
    <property type="entry name" value="Metallo-dependent phosphatases"/>
    <property type="match status" value="1"/>
</dbReference>
<evidence type="ECO:0000256" key="1">
    <source>
        <dbReference type="SAM" id="Phobius"/>
    </source>
</evidence>
<dbReference type="Gene3D" id="3.60.21.10">
    <property type="match status" value="1"/>
</dbReference>
<evidence type="ECO:0000313" key="3">
    <source>
        <dbReference type="EMBL" id="OIP56604.1"/>
    </source>
</evidence>
<accession>A0A1J5F8T7</accession>